<organism evidence="2 3">
    <name type="scientific">Elsinoe ampelina</name>
    <dbReference type="NCBI Taxonomy" id="302913"/>
    <lineage>
        <taxon>Eukaryota</taxon>
        <taxon>Fungi</taxon>
        <taxon>Dikarya</taxon>
        <taxon>Ascomycota</taxon>
        <taxon>Pezizomycotina</taxon>
        <taxon>Dothideomycetes</taxon>
        <taxon>Dothideomycetidae</taxon>
        <taxon>Myriangiales</taxon>
        <taxon>Elsinoaceae</taxon>
        <taxon>Elsinoe</taxon>
    </lineage>
</organism>
<dbReference type="EMBL" id="ML992502">
    <property type="protein sequence ID" value="KAF2227108.1"/>
    <property type="molecule type" value="Genomic_DNA"/>
</dbReference>
<feature type="region of interest" description="Disordered" evidence="1">
    <location>
        <begin position="126"/>
        <end position="150"/>
    </location>
</feature>
<dbReference type="AlphaFoldDB" id="A0A6A6GNA5"/>
<proteinExistence type="predicted"/>
<name>A0A6A6GNA5_9PEZI</name>
<accession>A0A6A6GNA5</accession>
<gene>
    <name evidence="2" type="ORF">BDZ85DRAFT_58529</name>
</gene>
<protein>
    <submittedName>
        <fullName evidence="2">Uncharacterized protein</fullName>
    </submittedName>
</protein>
<keyword evidence="3" id="KW-1185">Reference proteome</keyword>
<evidence type="ECO:0000313" key="3">
    <source>
        <dbReference type="Proteomes" id="UP000799538"/>
    </source>
</evidence>
<dbReference type="Proteomes" id="UP000799538">
    <property type="component" value="Unassembled WGS sequence"/>
</dbReference>
<reference evidence="3" key="1">
    <citation type="journal article" date="2020" name="Stud. Mycol.">
        <title>101 Dothideomycetes genomes: A test case for predicting lifestyles and emergence of pathogens.</title>
        <authorList>
            <person name="Haridas S."/>
            <person name="Albert R."/>
            <person name="Binder M."/>
            <person name="Bloem J."/>
            <person name="LaButti K."/>
            <person name="Salamov A."/>
            <person name="Andreopoulos B."/>
            <person name="Baker S."/>
            <person name="Barry K."/>
            <person name="Bills G."/>
            <person name="Bluhm B."/>
            <person name="Cannon C."/>
            <person name="Castanera R."/>
            <person name="Culley D."/>
            <person name="Daum C."/>
            <person name="Ezra D."/>
            <person name="Gonzalez J."/>
            <person name="Henrissat B."/>
            <person name="Kuo A."/>
            <person name="Liang C."/>
            <person name="Lipzen A."/>
            <person name="Lutzoni F."/>
            <person name="Magnuson J."/>
            <person name="Mondo S."/>
            <person name="Nolan M."/>
            <person name="Ohm R."/>
            <person name="Pangilinan J."/>
            <person name="Park H.-J."/>
            <person name="Ramirez L."/>
            <person name="Alfaro M."/>
            <person name="Sun H."/>
            <person name="Tritt A."/>
            <person name="Yoshinaga Y."/>
            <person name="Zwiers L.-H."/>
            <person name="Turgeon B."/>
            <person name="Goodwin S."/>
            <person name="Spatafora J."/>
            <person name="Crous P."/>
            <person name="Grigoriev I."/>
        </authorList>
    </citation>
    <scope>NUCLEOTIDE SEQUENCE [LARGE SCALE GENOMIC DNA]</scope>
    <source>
        <strain evidence="3">CECT 20119</strain>
    </source>
</reference>
<evidence type="ECO:0000313" key="2">
    <source>
        <dbReference type="EMBL" id="KAF2227108.1"/>
    </source>
</evidence>
<dbReference type="OrthoDB" id="10528449at2759"/>
<sequence length="150" mass="16629">MSVLDATSSFSCTSVNFAAVVIFAEFSQDFRRPHGFLITSRPDTQLCEDGWTAGHERREAEWPSIISSYVPTIYARSLNRVMQPEAEHGFISTRGSFGRQLAPLAFSTNGYSLKVRGFARTGRSTLHQVARSVPETKATGRHSARRSETA</sequence>
<evidence type="ECO:0000256" key="1">
    <source>
        <dbReference type="SAM" id="MobiDB-lite"/>
    </source>
</evidence>